<name>A0A2S9IUI1_9HYPH</name>
<evidence type="ECO:0000313" key="2">
    <source>
        <dbReference type="EMBL" id="PRD44192.1"/>
    </source>
</evidence>
<reference evidence="2 3" key="1">
    <citation type="submission" date="2018-02" db="EMBL/GenBank/DDBJ databases">
        <title>The draft genome of Phyllobacterium sp. 1N-3.</title>
        <authorList>
            <person name="Liu L."/>
            <person name="Li L."/>
            <person name="Zhang X."/>
            <person name="Wang T."/>
            <person name="Liang L."/>
        </authorList>
    </citation>
    <scope>NUCLEOTIDE SEQUENCE [LARGE SCALE GENOMIC DNA]</scope>
    <source>
        <strain evidence="2 3">1N-3</strain>
    </source>
</reference>
<dbReference type="RefSeq" id="WP_105741077.1">
    <property type="nucleotide sequence ID" value="NZ_PVBR01000004.1"/>
</dbReference>
<protein>
    <submittedName>
        <fullName evidence="2">Uncharacterized protein</fullName>
    </submittedName>
</protein>
<organism evidence="2 3">
    <name type="scientific">Phyllobacterium phragmitis</name>
    <dbReference type="NCBI Taxonomy" id="2670329"/>
    <lineage>
        <taxon>Bacteria</taxon>
        <taxon>Pseudomonadati</taxon>
        <taxon>Pseudomonadota</taxon>
        <taxon>Alphaproteobacteria</taxon>
        <taxon>Hyphomicrobiales</taxon>
        <taxon>Phyllobacteriaceae</taxon>
        <taxon>Phyllobacterium</taxon>
    </lineage>
</organism>
<keyword evidence="1" id="KW-0812">Transmembrane</keyword>
<evidence type="ECO:0000256" key="1">
    <source>
        <dbReference type="SAM" id="Phobius"/>
    </source>
</evidence>
<keyword evidence="3" id="KW-1185">Reference proteome</keyword>
<dbReference type="EMBL" id="PVBR01000004">
    <property type="protein sequence ID" value="PRD44192.1"/>
    <property type="molecule type" value="Genomic_DNA"/>
</dbReference>
<dbReference type="AlphaFoldDB" id="A0A2S9IUI1"/>
<feature type="transmembrane region" description="Helical" evidence="1">
    <location>
        <begin position="23"/>
        <end position="46"/>
    </location>
</feature>
<gene>
    <name evidence="2" type="ORF">C5748_06195</name>
</gene>
<keyword evidence="1" id="KW-1133">Transmembrane helix</keyword>
<accession>A0A2S9IUI1</accession>
<sequence>MSSLLHAEIGIAGMAALYASLRISLFALLLNIIIASPVILLSGAPFQRFLISLVLRPRIIQPIGWHTTHSPFTPLLIACTPPLNNHSNLLLPRKRSFR</sequence>
<evidence type="ECO:0000313" key="3">
    <source>
        <dbReference type="Proteomes" id="UP000239434"/>
    </source>
</evidence>
<keyword evidence="1" id="KW-0472">Membrane</keyword>
<dbReference type="Proteomes" id="UP000239434">
    <property type="component" value="Unassembled WGS sequence"/>
</dbReference>
<proteinExistence type="predicted"/>
<comment type="caution">
    <text evidence="2">The sequence shown here is derived from an EMBL/GenBank/DDBJ whole genome shotgun (WGS) entry which is preliminary data.</text>
</comment>